<reference evidence="5" key="1">
    <citation type="submission" date="2019-11" db="EMBL/GenBank/DDBJ databases">
        <authorList>
            <person name="Feng L."/>
        </authorList>
    </citation>
    <scope>NUCLEOTIDE SEQUENCE</scope>
    <source>
        <strain evidence="5">CTertiumLFYP3</strain>
    </source>
</reference>
<dbReference type="AlphaFoldDB" id="A0A6N3G3D4"/>
<dbReference type="InterPro" id="IPR003313">
    <property type="entry name" value="AraC-bd"/>
</dbReference>
<dbReference type="Gene3D" id="2.60.120.10">
    <property type="entry name" value="Jelly Rolls"/>
    <property type="match status" value="1"/>
</dbReference>
<protein>
    <submittedName>
        <fullName evidence="5">Melibiose operon regulatory protein</fullName>
    </submittedName>
</protein>
<dbReference type="Pfam" id="PF02311">
    <property type="entry name" value="AraC_binding"/>
    <property type="match status" value="1"/>
</dbReference>
<dbReference type="Gene3D" id="1.10.10.60">
    <property type="entry name" value="Homeodomain-like"/>
    <property type="match status" value="2"/>
</dbReference>
<dbReference type="RefSeq" id="WP_156627417.1">
    <property type="nucleotide sequence ID" value="NZ_CACRTO010000044.1"/>
</dbReference>
<evidence type="ECO:0000256" key="1">
    <source>
        <dbReference type="ARBA" id="ARBA00023015"/>
    </source>
</evidence>
<feature type="domain" description="HTH araC/xylS-type" evidence="4">
    <location>
        <begin position="231"/>
        <end position="328"/>
    </location>
</feature>
<dbReference type="GO" id="GO:0043565">
    <property type="term" value="F:sequence-specific DNA binding"/>
    <property type="evidence" value="ECO:0007669"/>
    <property type="project" value="InterPro"/>
</dbReference>
<dbReference type="PANTHER" id="PTHR43280">
    <property type="entry name" value="ARAC-FAMILY TRANSCRIPTIONAL REGULATOR"/>
    <property type="match status" value="1"/>
</dbReference>
<evidence type="ECO:0000256" key="3">
    <source>
        <dbReference type="ARBA" id="ARBA00023163"/>
    </source>
</evidence>
<keyword evidence="1" id="KW-0805">Transcription regulation</keyword>
<name>A0A6N3G3D4_9CLOT</name>
<evidence type="ECO:0000313" key="5">
    <source>
        <dbReference type="EMBL" id="VYU58630.1"/>
    </source>
</evidence>
<accession>A0A6N3G3D4</accession>
<dbReference type="PROSITE" id="PS01124">
    <property type="entry name" value="HTH_ARAC_FAMILY_2"/>
    <property type="match status" value="1"/>
</dbReference>
<proteinExistence type="predicted"/>
<dbReference type="InterPro" id="IPR018060">
    <property type="entry name" value="HTH_AraC"/>
</dbReference>
<sequence length="331" mass="39167">MDINTLEEFFHTYTQSEHWHLAHPHQLSPFYNKLTLENYLGQECYYFDFSNTLKDENITVIKESRFTTIPPHHHKDMEINYVYEGTCTFLINNKEITLNKGDLCILNPDVIHSATSYKCENDIIINIVFKKDFFNSVFLSRLSNKGIISKFLFNSISRNQRKDKYLIFHTTNNLKFHTVMQLLLCEYFDPSSCYPELIQTYVTAMFLELINSIYDPDTLINNENSSYDRIIKYLNYIEINYKNCSLEDLAYEFGYNPNYISNILKDNIGYSFSELKSLQQITEAAFLLANSDKSINDIIYKVGCSNINYFYKKFKKVFHMTPKEYRLSIKK</sequence>
<keyword evidence="2" id="KW-0238">DNA-binding</keyword>
<dbReference type="SUPFAM" id="SSF51215">
    <property type="entry name" value="Regulatory protein AraC"/>
    <property type="match status" value="1"/>
</dbReference>
<evidence type="ECO:0000256" key="2">
    <source>
        <dbReference type="ARBA" id="ARBA00023125"/>
    </source>
</evidence>
<dbReference type="InterPro" id="IPR014710">
    <property type="entry name" value="RmlC-like_jellyroll"/>
</dbReference>
<dbReference type="Pfam" id="PF12833">
    <property type="entry name" value="HTH_18"/>
    <property type="match status" value="1"/>
</dbReference>
<dbReference type="PANTHER" id="PTHR43280:SF2">
    <property type="entry name" value="HTH-TYPE TRANSCRIPTIONAL REGULATOR EXSA"/>
    <property type="match status" value="1"/>
</dbReference>
<dbReference type="SMART" id="SM00342">
    <property type="entry name" value="HTH_ARAC"/>
    <property type="match status" value="1"/>
</dbReference>
<evidence type="ECO:0000259" key="4">
    <source>
        <dbReference type="PROSITE" id="PS01124"/>
    </source>
</evidence>
<dbReference type="GO" id="GO:0003700">
    <property type="term" value="F:DNA-binding transcription factor activity"/>
    <property type="evidence" value="ECO:0007669"/>
    <property type="project" value="InterPro"/>
</dbReference>
<organism evidence="5">
    <name type="scientific">Clostridium tertium</name>
    <dbReference type="NCBI Taxonomy" id="1559"/>
    <lineage>
        <taxon>Bacteria</taxon>
        <taxon>Bacillati</taxon>
        <taxon>Bacillota</taxon>
        <taxon>Clostridia</taxon>
        <taxon>Eubacteriales</taxon>
        <taxon>Clostridiaceae</taxon>
        <taxon>Clostridium</taxon>
    </lineage>
</organism>
<dbReference type="SUPFAM" id="SSF46689">
    <property type="entry name" value="Homeodomain-like"/>
    <property type="match status" value="1"/>
</dbReference>
<dbReference type="InterPro" id="IPR009057">
    <property type="entry name" value="Homeodomain-like_sf"/>
</dbReference>
<dbReference type="InterPro" id="IPR037923">
    <property type="entry name" value="HTH-like"/>
</dbReference>
<keyword evidence="3" id="KW-0804">Transcription</keyword>
<gene>
    <name evidence="5" type="primary">melR_2</name>
    <name evidence="5" type="ORF">CTLFYP3_02976</name>
</gene>
<dbReference type="EMBL" id="CACRTO010000044">
    <property type="protein sequence ID" value="VYU58630.1"/>
    <property type="molecule type" value="Genomic_DNA"/>
</dbReference>